<evidence type="ECO:0000313" key="4">
    <source>
        <dbReference type="EMBL" id="EJK70695.1"/>
    </source>
</evidence>
<dbReference type="SUPFAM" id="SSF54695">
    <property type="entry name" value="POZ domain"/>
    <property type="match status" value="2"/>
</dbReference>
<sequence length="573" mass="63726">ANRLIKEAKEASDRSLQEFVDKLNAEEAKIASRFEALEARKRALAGQWGNPDASPEDWVEVNCGGRVISARRGTLCQLEGTKFGALFSGIYEKKLPRDREGRIFLDLCPDEFQAIVDYLNELSISSPDDLPTLPEEAGCLARLFGLIPNVMNVAETAKLNEWLAEEGVDGHLELIYESDKLSVSEFYEHCRDVPHTVIVVETECGLKIGGYSSSPWKDTIPGRERSKAFLFVFRGKGDSFKAKLTGDPEDAIKVGYGPRFGNDLSIQESGVYVQYGTALSLTSKYETRQLRKFSTGGIKPYSIKEIKVCKVVQSNDSTKADSPVAVSIKPATSFTPQINQALNKKLESLEDALGQVERTETSLEDEYSFVDTLFGSSDCNDIVKLNVSGTVMTTHRSTLRQVKDSVLASQFDDSKWTQQVASVETWTPAEVAGWVRNLKGVPDDAVEIFEKNEVTGVELINLGNDERLYKLGITRPGTVGILSNQIDDLRRASEDSATLIEHSPYCFGKILDYLRTKRLHSLNLIDKVRRPVVDGSQKERFEKVVRYFFPGSQADEILDGGSSSSKKRKRGEE</sequence>
<reference evidence="4 5" key="1">
    <citation type="journal article" date="2012" name="Genome Biol.">
        <title>Genome and low-iron response of an oceanic diatom adapted to chronic iron limitation.</title>
        <authorList>
            <person name="Lommer M."/>
            <person name="Specht M."/>
            <person name="Roy A.S."/>
            <person name="Kraemer L."/>
            <person name="Andreson R."/>
            <person name="Gutowska M.A."/>
            <person name="Wolf J."/>
            <person name="Bergner S.V."/>
            <person name="Schilhabel M.B."/>
            <person name="Klostermeier U.C."/>
            <person name="Beiko R.G."/>
            <person name="Rosenstiel P."/>
            <person name="Hippler M."/>
            <person name="Laroche J."/>
        </authorList>
    </citation>
    <scope>NUCLEOTIDE SEQUENCE [LARGE SCALE GENOMIC DNA]</scope>
    <source>
        <strain evidence="4 5">CCMP1005</strain>
    </source>
</reference>
<dbReference type="InterPro" id="IPR006571">
    <property type="entry name" value="TLDc_dom"/>
</dbReference>
<dbReference type="PROSITE" id="PS50105">
    <property type="entry name" value="SAM_DOMAIN"/>
    <property type="match status" value="1"/>
</dbReference>
<dbReference type="PANTHER" id="PTHR14499">
    <property type="entry name" value="POTASSIUM CHANNEL TETRAMERIZATION DOMAIN-CONTAINING"/>
    <property type="match status" value="1"/>
</dbReference>
<dbReference type="InterPro" id="IPR003131">
    <property type="entry name" value="T1-type_BTB"/>
</dbReference>
<keyword evidence="5" id="KW-1185">Reference proteome</keyword>
<dbReference type="GO" id="GO:0051260">
    <property type="term" value="P:protein homooligomerization"/>
    <property type="evidence" value="ECO:0007669"/>
    <property type="project" value="InterPro"/>
</dbReference>
<evidence type="ECO:0000259" key="3">
    <source>
        <dbReference type="PROSITE" id="PS50105"/>
    </source>
</evidence>
<dbReference type="Gene3D" id="1.10.150.50">
    <property type="entry name" value="Transcription Factor, Ets-1"/>
    <property type="match status" value="1"/>
</dbReference>
<dbReference type="InterPro" id="IPR001660">
    <property type="entry name" value="SAM"/>
</dbReference>
<dbReference type="Pfam" id="PF07534">
    <property type="entry name" value="TLD"/>
    <property type="match status" value="1"/>
</dbReference>
<dbReference type="InterPro" id="IPR011333">
    <property type="entry name" value="SKP1/BTB/POZ_sf"/>
</dbReference>
<feature type="coiled-coil region" evidence="1">
    <location>
        <begin position="339"/>
        <end position="366"/>
    </location>
</feature>
<evidence type="ECO:0000256" key="1">
    <source>
        <dbReference type="SAM" id="Coils"/>
    </source>
</evidence>
<feature type="non-terminal residue" evidence="4">
    <location>
        <position position="1"/>
    </location>
</feature>
<dbReference type="Pfam" id="PF07647">
    <property type="entry name" value="SAM_2"/>
    <property type="match status" value="1"/>
</dbReference>
<name>K0SZ82_THAOC</name>
<dbReference type="InterPro" id="IPR013761">
    <property type="entry name" value="SAM/pointed_sf"/>
</dbReference>
<evidence type="ECO:0000256" key="2">
    <source>
        <dbReference type="SAM" id="MobiDB-lite"/>
    </source>
</evidence>
<dbReference type="Pfam" id="PF02214">
    <property type="entry name" value="BTB_2"/>
    <property type="match status" value="1"/>
</dbReference>
<organism evidence="4 5">
    <name type="scientific">Thalassiosira oceanica</name>
    <name type="common">Marine diatom</name>
    <dbReference type="NCBI Taxonomy" id="159749"/>
    <lineage>
        <taxon>Eukaryota</taxon>
        <taxon>Sar</taxon>
        <taxon>Stramenopiles</taxon>
        <taxon>Ochrophyta</taxon>
        <taxon>Bacillariophyta</taxon>
        <taxon>Coscinodiscophyceae</taxon>
        <taxon>Thalassiosirophycidae</taxon>
        <taxon>Thalassiosirales</taxon>
        <taxon>Thalassiosiraceae</taxon>
        <taxon>Thalassiosira</taxon>
    </lineage>
</organism>
<dbReference type="SMART" id="SM00454">
    <property type="entry name" value="SAM"/>
    <property type="match status" value="1"/>
</dbReference>
<protein>
    <recommendedName>
        <fullName evidence="3">SAM domain-containing protein</fullName>
    </recommendedName>
</protein>
<comment type="caution">
    <text evidence="4">The sequence shown here is derived from an EMBL/GenBank/DDBJ whole genome shotgun (WGS) entry which is preliminary data.</text>
</comment>
<dbReference type="OrthoDB" id="9984961at2759"/>
<dbReference type="Gene3D" id="3.30.710.10">
    <property type="entry name" value="Potassium Channel Kv1.1, Chain A"/>
    <property type="match status" value="2"/>
</dbReference>
<dbReference type="Proteomes" id="UP000266841">
    <property type="component" value="Unassembled WGS sequence"/>
</dbReference>
<dbReference type="AlphaFoldDB" id="K0SZ82"/>
<dbReference type="SUPFAM" id="SSF47769">
    <property type="entry name" value="SAM/Pointed domain"/>
    <property type="match status" value="1"/>
</dbReference>
<dbReference type="PANTHER" id="PTHR14499:SF136">
    <property type="entry name" value="GH08630P"/>
    <property type="match status" value="1"/>
</dbReference>
<dbReference type="EMBL" id="AGNL01008168">
    <property type="protein sequence ID" value="EJK70695.1"/>
    <property type="molecule type" value="Genomic_DNA"/>
</dbReference>
<proteinExistence type="predicted"/>
<gene>
    <name evidence="4" type="ORF">THAOC_07925</name>
</gene>
<accession>K0SZ82</accession>
<feature type="domain" description="SAM" evidence="3">
    <location>
        <begin position="426"/>
        <end position="492"/>
    </location>
</feature>
<keyword evidence="1" id="KW-0175">Coiled coil</keyword>
<feature type="region of interest" description="Disordered" evidence="2">
    <location>
        <begin position="554"/>
        <end position="573"/>
    </location>
</feature>
<evidence type="ECO:0000313" key="5">
    <source>
        <dbReference type="Proteomes" id="UP000266841"/>
    </source>
</evidence>